<protein>
    <submittedName>
        <fullName evidence="2">Uncharacterized protein</fullName>
    </submittedName>
</protein>
<reference evidence="2 3" key="1">
    <citation type="submission" date="2017-03" db="EMBL/GenBank/DDBJ databases">
        <title>Widespread Adenine N6-methylation of Active Genes in Fungi.</title>
        <authorList>
            <consortium name="DOE Joint Genome Institute"/>
            <person name="Mondo S.J."/>
            <person name="Dannebaum R.O."/>
            <person name="Kuo R.C."/>
            <person name="Louie K.B."/>
            <person name="Bewick A.J."/>
            <person name="Labutti K."/>
            <person name="Haridas S."/>
            <person name="Kuo A."/>
            <person name="Salamov A."/>
            <person name="Ahrendt S.R."/>
            <person name="Lau R."/>
            <person name="Bowen B.P."/>
            <person name="Lipzen A."/>
            <person name="Sullivan W."/>
            <person name="Andreopoulos W.B."/>
            <person name="Clum A."/>
            <person name="Lindquist E."/>
            <person name="Daum C."/>
            <person name="Northen T.R."/>
            <person name="Ramamoorthy G."/>
            <person name="Schmitz R.J."/>
            <person name="Gryganskyi A."/>
            <person name="Culley D."/>
            <person name="Magnuson J."/>
            <person name="James T.Y."/>
            <person name="O'Malley M.A."/>
            <person name="Stajich J.E."/>
            <person name="Spatafora J.W."/>
            <person name="Visel A."/>
            <person name="Grigoriev I.V."/>
        </authorList>
    </citation>
    <scope>NUCLEOTIDE SEQUENCE [LARGE SCALE GENOMIC DNA]</scope>
    <source>
        <strain evidence="2 3">NRRL Y-17943</strain>
    </source>
</reference>
<organism evidence="2 3">
    <name type="scientific">Kockovaella imperatae</name>
    <dbReference type="NCBI Taxonomy" id="4999"/>
    <lineage>
        <taxon>Eukaryota</taxon>
        <taxon>Fungi</taxon>
        <taxon>Dikarya</taxon>
        <taxon>Basidiomycota</taxon>
        <taxon>Agaricomycotina</taxon>
        <taxon>Tremellomycetes</taxon>
        <taxon>Tremellales</taxon>
        <taxon>Cuniculitremaceae</taxon>
        <taxon>Kockovaella</taxon>
    </lineage>
</organism>
<proteinExistence type="predicted"/>
<feature type="region of interest" description="Disordered" evidence="1">
    <location>
        <begin position="58"/>
        <end position="91"/>
    </location>
</feature>
<sequence>MSLMSRFWAIGDALVRFLTGVAPLRSSNGSVWVVRMHEPSLGGKGTINSYIMYKTVVPGASPRTQGSPQTSQQPADPGHSKGVGGWENAVE</sequence>
<gene>
    <name evidence="2" type="ORF">BD324DRAFT_640077</name>
</gene>
<dbReference type="RefSeq" id="XP_021867694.1">
    <property type="nucleotide sequence ID" value="XM_022017315.1"/>
</dbReference>
<dbReference type="AlphaFoldDB" id="A0A1Y1U773"/>
<accession>A0A1Y1U773</accession>
<evidence type="ECO:0000313" key="2">
    <source>
        <dbReference type="EMBL" id="ORX33347.1"/>
    </source>
</evidence>
<dbReference type="Proteomes" id="UP000193218">
    <property type="component" value="Unassembled WGS sequence"/>
</dbReference>
<comment type="caution">
    <text evidence="2">The sequence shown here is derived from an EMBL/GenBank/DDBJ whole genome shotgun (WGS) entry which is preliminary data.</text>
</comment>
<keyword evidence="3" id="KW-1185">Reference proteome</keyword>
<dbReference type="InParanoid" id="A0A1Y1U773"/>
<dbReference type="EMBL" id="NBSH01000024">
    <property type="protein sequence ID" value="ORX33347.1"/>
    <property type="molecule type" value="Genomic_DNA"/>
</dbReference>
<feature type="compositionally biased region" description="Polar residues" evidence="1">
    <location>
        <begin position="62"/>
        <end position="74"/>
    </location>
</feature>
<evidence type="ECO:0000313" key="3">
    <source>
        <dbReference type="Proteomes" id="UP000193218"/>
    </source>
</evidence>
<evidence type="ECO:0000256" key="1">
    <source>
        <dbReference type="SAM" id="MobiDB-lite"/>
    </source>
</evidence>
<name>A0A1Y1U773_9TREE</name>
<dbReference type="GeneID" id="33559124"/>